<dbReference type="Proteomes" id="UP000033935">
    <property type="component" value="Unassembled WGS sequence"/>
</dbReference>
<accession>A0A0G0Q337</accession>
<proteinExistence type="predicted"/>
<protein>
    <submittedName>
        <fullName evidence="1">Uncharacterized protein</fullName>
    </submittedName>
</protein>
<dbReference type="AlphaFoldDB" id="A0A0G0Q337"/>
<comment type="caution">
    <text evidence="1">The sequence shown here is derived from an EMBL/GenBank/DDBJ whole genome shotgun (WGS) entry which is preliminary data.</text>
</comment>
<evidence type="ECO:0000313" key="1">
    <source>
        <dbReference type="EMBL" id="KKR04825.1"/>
    </source>
</evidence>
<evidence type="ECO:0000313" key="2">
    <source>
        <dbReference type="Proteomes" id="UP000033935"/>
    </source>
</evidence>
<dbReference type="EMBL" id="LBWG01000003">
    <property type="protein sequence ID" value="KKR04825.1"/>
    <property type="molecule type" value="Genomic_DNA"/>
</dbReference>
<name>A0A0G0Q337_9BACT</name>
<reference evidence="1 2" key="1">
    <citation type="journal article" date="2015" name="Nature">
        <title>rRNA introns, odd ribosomes, and small enigmatic genomes across a large radiation of phyla.</title>
        <authorList>
            <person name="Brown C.T."/>
            <person name="Hug L.A."/>
            <person name="Thomas B.C."/>
            <person name="Sharon I."/>
            <person name="Castelle C.J."/>
            <person name="Singh A."/>
            <person name="Wilkins M.J."/>
            <person name="Williams K.H."/>
            <person name="Banfield J.F."/>
        </authorList>
    </citation>
    <scope>NUCLEOTIDE SEQUENCE [LARGE SCALE GENOMIC DNA]</scope>
</reference>
<gene>
    <name evidence="1" type="ORF">UT30_C0003G0014</name>
</gene>
<organism evidence="1 2">
    <name type="scientific">Candidatus Uhrbacteria bacterium GW2011_GWF2_39_13</name>
    <dbReference type="NCBI Taxonomy" id="1618995"/>
    <lineage>
        <taxon>Bacteria</taxon>
        <taxon>Candidatus Uhriibacteriota</taxon>
    </lineage>
</organism>
<sequence length="173" mass="20092">MNTGTGITLFPLLIKMDQDGIEFTHVYGGIGHVLTPRELPNPLWTRLHPFVSRLFEGEIQLFELTPKQTSRYRFIPQENVLKELSKEIEETLILTAWWMEWSQRKKVSSRDGWKCLECERYILRSEERCPDSHCVCRDILIKIKGEQKLKLVTTPPPVATTTSALKKTGTNHR</sequence>